<organism evidence="2 3">
    <name type="scientific">Thalassospira mesophila</name>
    <dbReference type="NCBI Taxonomy" id="1293891"/>
    <lineage>
        <taxon>Bacteria</taxon>
        <taxon>Pseudomonadati</taxon>
        <taxon>Pseudomonadota</taxon>
        <taxon>Alphaproteobacteria</taxon>
        <taxon>Rhodospirillales</taxon>
        <taxon>Thalassospiraceae</taxon>
        <taxon>Thalassospira</taxon>
    </lineage>
</organism>
<evidence type="ECO:0000256" key="1">
    <source>
        <dbReference type="SAM" id="SignalP"/>
    </source>
</evidence>
<dbReference type="Proteomes" id="UP000193391">
    <property type="component" value="Unassembled WGS sequence"/>
</dbReference>
<sequence>MPVKIGHALIIATALLTTACAKPMELPFDLGTVKMPDSLTGLLPDSLSDSMQAQHVKRHEAALNAAEPDHIVALNGDNNALFVLPEIPWPLDADKVDVTQKVHATWQNGQTADFEARLSLAPGHVRMVMLDPMGRRAMQINWSRTDLDFQRADWMPAAFDPARMLADLMMVYWPTEILRDALPSHMTLVSNPDTRQIAALDEDGDSTAYTDITYPAQDRWQGDASLSNIRDGYALHIRSSRIGTQ</sequence>
<feature type="signal peptide" evidence="1">
    <location>
        <begin position="1"/>
        <end position="21"/>
    </location>
</feature>
<dbReference type="STRING" id="1293891.TMES_10615"/>
<keyword evidence="3" id="KW-1185">Reference proteome</keyword>
<keyword evidence="1" id="KW-0732">Signal</keyword>
<dbReference type="EMBL" id="JFKA01000004">
    <property type="protein sequence ID" value="OSQ38322.1"/>
    <property type="molecule type" value="Genomic_DNA"/>
</dbReference>
<name>A0A1Y2L005_9PROT</name>
<comment type="caution">
    <text evidence="2">The sequence shown here is derived from an EMBL/GenBank/DDBJ whole genome shotgun (WGS) entry which is preliminary data.</text>
</comment>
<feature type="chain" id="PRO_5012666266" description="Lipoprotein" evidence="1">
    <location>
        <begin position="22"/>
        <end position="245"/>
    </location>
</feature>
<dbReference type="PROSITE" id="PS51257">
    <property type="entry name" value="PROKAR_LIPOPROTEIN"/>
    <property type="match status" value="1"/>
</dbReference>
<protein>
    <recommendedName>
        <fullName evidence="4">Lipoprotein</fullName>
    </recommendedName>
</protein>
<dbReference type="InterPro" id="IPR021675">
    <property type="entry name" value="DUF3261"/>
</dbReference>
<accession>A0A1Y2L005</accession>
<evidence type="ECO:0008006" key="4">
    <source>
        <dbReference type="Google" id="ProtNLM"/>
    </source>
</evidence>
<evidence type="ECO:0000313" key="2">
    <source>
        <dbReference type="EMBL" id="OSQ38322.1"/>
    </source>
</evidence>
<proteinExistence type="predicted"/>
<dbReference type="AlphaFoldDB" id="A0A1Y2L005"/>
<reference evidence="2 3" key="1">
    <citation type="submission" date="2014-03" db="EMBL/GenBank/DDBJ databases">
        <title>The draft genome sequence of Thalassospira mesophila JCM 18969.</title>
        <authorList>
            <person name="Lai Q."/>
            <person name="Shao Z."/>
        </authorList>
    </citation>
    <scope>NUCLEOTIDE SEQUENCE [LARGE SCALE GENOMIC DNA]</scope>
    <source>
        <strain evidence="2 3">JCM 18969</strain>
    </source>
</reference>
<gene>
    <name evidence="2" type="ORF">TMES_10615</name>
</gene>
<evidence type="ECO:0000313" key="3">
    <source>
        <dbReference type="Proteomes" id="UP000193391"/>
    </source>
</evidence>
<dbReference type="Pfam" id="PF11659">
    <property type="entry name" value="DUF3261"/>
    <property type="match status" value="1"/>
</dbReference>